<evidence type="ECO:0000313" key="2">
    <source>
        <dbReference type="EMBL" id="KAF9809626.1"/>
    </source>
</evidence>
<proteinExistence type="predicted"/>
<feature type="compositionally biased region" description="Basic residues" evidence="1">
    <location>
        <begin position="96"/>
        <end position="110"/>
    </location>
</feature>
<name>A0A8H7NYB8_9APHY</name>
<gene>
    <name evidence="2" type="ORF">IEO21_07353</name>
</gene>
<organism evidence="2 3">
    <name type="scientific">Rhodonia placenta</name>
    <dbReference type="NCBI Taxonomy" id="104341"/>
    <lineage>
        <taxon>Eukaryota</taxon>
        <taxon>Fungi</taxon>
        <taxon>Dikarya</taxon>
        <taxon>Basidiomycota</taxon>
        <taxon>Agaricomycotina</taxon>
        <taxon>Agaricomycetes</taxon>
        <taxon>Polyporales</taxon>
        <taxon>Adustoporiaceae</taxon>
        <taxon>Rhodonia</taxon>
    </lineage>
</organism>
<reference evidence="2" key="1">
    <citation type="submission" date="2020-11" db="EMBL/GenBank/DDBJ databases">
        <authorList>
            <person name="Koelle M."/>
            <person name="Horta M.A.C."/>
            <person name="Nowrousian M."/>
            <person name="Ohm R.A."/>
            <person name="Benz P."/>
            <person name="Pilgard A."/>
        </authorList>
    </citation>
    <scope>NUCLEOTIDE SEQUENCE</scope>
    <source>
        <strain evidence="2">FPRL280</strain>
    </source>
</reference>
<evidence type="ECO:0000256" key="1">
    <source>
        <dbReference type="SAM" id="MobiDB-lite"/>
    </source>
</evidence>
<accession>A0A8H7NYB8</accession>
<sequence length="110" mass="12874">MSTSLTALPEEIPISLQTLRQSQSLKRVRVKKESRSPSLHFTVGPHRRTRSPPRLQSLSYVTPPPGFLQRLNRRRRREAARAQIPLEVRPADNHNHRLRPRAVLRPPRRR</sequence>
<feature type="region of interest" description="Disordered" evidence="1">
    <location>
        <begin position="25"/>
        <end position="110"/>
    </location>
</feature>
<evidence type="ECO:0000313" key="3">
    <source>
        <dbReference type="Proteomes" id="UP000639403"/>
    </source>
</evidence>
<dbReference type="EMBL" id="JADOXO010000202">
    <property type="protein sequence ID" value="KAF9809626.1"/>
    <property type="molecule type" value="Genomic_DNA"/>
</dbReference>
<comment type="caution">
    <text evidence="2">The sequence shown here is derived from an EMBL/GenBank/DDBJ whole genome shotgun (WGS) entry which is preliminary data.</text>
</comment>
<reference evidence="2" key="2">
    <citation type="journal article" name="Front. Microbiol.">
        <title>Degradative Capacity of Two Strains of Rhodonia placenta: From Phenotype to Genotype.</title>
        <authorList>
            <person name="Kolle M."/>
            <person name="Horta M.A.C."/>
            <person name="Nowrousian M."/>
            <person name="Ohm R.A."/>
            <person name="Benz J.P."/>
            <person name="Pilgard A."/>
        </authorList>
    </citation>
    <scope>NUCLEOTIDE SEQUENCE</scope>
    <source>
        <strain evidence="2">FPRL280</strain>
    </source>
</reference>
<dbReference type="Proteomes" id="UP000639403">
    <property type="component" value="Unassembled WGS sequence"/>
</dbReference>
<protein>
    <submittedName>
        <fullName evidence="2">Uncharacterized protein</fullName>
    </submittedName>
</protein>
<dbReference type="AlphaFoldDB" id="A0A8H7NYB8"/>